<accession>A0AB33IW56</accession>
<gene>
    <name evidence="2" type="ORF">GTC17253_22290</name>
</gene>
<dbReference type="InterPro" id="IPR016024">
    <property type="entry name" value="ARM-type_fold"/>
</dbReference>
<dbReference type="SUPFAM" id="SSF48371">
    <property type="entry name" value="ARM repeat"/>
    <property type="match status" value="1"/>
</dbReference>
<dbReference type="GO" id="GO:0016787">
    <property type="term" value="F:hydrolase activity"/>
    <property type="evidence" value="ECO:0007669"/>
    <property type="project" value="InterPro"/>
</dbReference>
<reference evidence="2" key="1">
    <citation type="submission" date="2024-07" db="EMBL/GenBank/DDBJ databases">
        <title>Complete genome sequence of Prevotella sp. YM-2024 GTC17253.</title>
        <authorList>
            <person name="Hayashi M."/>
            <person name="Muto Y."/>
            <person name="Tanaka K."/>
            <person name="Niwa H."/>
        </authorList>
    </citation>
    <scope>NUCLEOTIDE SEQUENCE</scope>
    <source>
        <strain evidence="2">GTC17253</strain>
    </source>
</reference>
<dbReference type="Pfam" id="PF06439">
    <property type="entry name" value="3keto-disac_hyd"/>
    <property type="match status" value="2"/>
</dbReference>
<dbReference type="AlphaFoldDB" id="A0AB33IW56"/>
<evidence type="ECO:0000313" key="2">
    <source>
        <dbReference type="EMBL" id="BFO72263.1"/>
    </source>
</evidence>
<dbReference type="Pfam" id="PF13646">
    <property type="entry name" value="HEAT_2"/>
    <property type="match status" value="1"/>
</dbReference>
<evidence type="ECO:0000259" key="1">
    <source>
        <dbReference type="Pfam" id="PF06439"/>
    </source>
</evidence>
<protein>
    <recommendedName>
        <fullName evidence="1">3-keto-alpha-glucoside-1,2-lyase/3-keto-2-hydroxy-glucal hydratase domain-containing protein</fullName>
    </recommendedName>
</protein>
<proteinExistence type="predicted"/>
<dbReference type="Gene3D" id="1.25.10.10">
    <property type="entry name" value="Leucine-rich Repeat Variant"/>
    <property type="match status" value="2"/>
</dbReference>
<name>A0AB33IW56_9BACT</name>
<feature type="domain" description="3-keto-alpha-glucoside-1,2-lyase/3-keto-2-hydroxy-glucal hydratase" evidence="1">
    <location>
        <begin position="699"/>
        <end position="817"/>
    </location>
</feature>
<sequence length="1058" mass="113996">MRGQDARNRVTSTIIADGLAQLPAQSSAVYNEVMDEMARTGEEGIASLVGMLSPSGKGNNAPFEYAISSVTDYVTHPDKVALRDGVKQGLVKGLASCKDNANKAFLLAQIQKVATAADIKLFMGYLDDSYLQSYALEGLALIPGVDAQQILKMGGMRVSKVGIAHLISMRKMADNSLEEMLLAWIPGADAATLKGIYDALTYCGTEKSMKVLAVAAQKAGFKYEETHATDAYLRLLNRLVASNSKAVMKASKQLIAQGDRAVRCGGLELLLQSAGTKGAAEVLKALKDNDIQYRNTALKLAQSCAGDDIYASVLRNFGKLSPAAQCDVVRWLGNNHVSSAVETVANAMNSADETLAKAAIQAAGKIGGERALASLCGLLGGKYAKETMDALLAFNGKVDAAVVGLLADTNPSTLTHALRIVSNRHLYSAYDAVLRLLDSQNDEVKQAAYGALAGITRPSEFTQLCDMLEKADAAAAPKLQKALLFALHTLSPEQQFAQVSGRMAGSKRPQLYYPLLSQAGNKEALQLLQSEYAKPSKQADAFAALLKVKNPEAVSTLYTIAATDDKRKDAALMSMLSLLKASPKNAMSRFLDYTKALSLNPSAAVKNSFIGAIGTIYELPALSWAANYLSDKATSFAAATAVKNIIAKNKGLQKGAMTRGWLEKAQQVFAAKTHDADAGYAVDEIKGILAKFGTDGFAPAMNDGKARRGLSLNTKKGYENFELYAEWRANEVSELWLRSMPAIRLAPSGEVEILTSGSKAISGKQGVVPAEWNVLYVKLVNDRLMVVSNGVVINDNAIFAPKGGKNAANISGLIKFISDGDGIDVCNCYVNELPSTPVFTLSKEEKAQGFEVLFDGRSLDKWQGNFDNYVPEDGSIYVKAHFGVGGNLYSKKTYSDFVYRFEFCFVSPGVNNGIGIRTKLNTNAAYEGMEIQVLDHDDPIYKGLRDYQQHGSVYGIIVPKHVKFGKLGTWNTEEIRAVGDRITVTVNGEVILDGNIREACQGHNIAPDGGKSNPYTIDHNNHPGLFNKEGHISFCGHGEGVKFRNLRILDLSKKKVRK</sequence>
<dbReference type="Gene3D" id="2.60.120.560">
    <property type="entry name" value="Exo-inulinase, domain 1"/>
    <property type="match status" value="2"/>
</dbReference>
<dbReference type="EMBL" id="AP035785">
    <property type="protein sequence ID" value="BFO72263.1"/>
    <property type="molecule type" value="Genomic_DNA"/>
</dbReference>
<organism evidence="2">
    <name type="scientific">Prevotella sp. GTC17253</name>
    <dbReference type="NCBI Taxonomy" id="3236793"/>
    <lineage>
        <taxon>Bacteria</taxon>
        <taxon>Pseudomonadati</taxon>
        <taxon>Bacteroidota</taxon>
        <taxon>Bacteroidia</taxon>
        <taxon>Bacteroidales</taxon>
        <taxon>Prevotellaceae</taxon>
        <taxon>Prevotella</taxon>
    </lineage>
</organism>
<dbReference type="InterPro" id="IPR011989">
    <property type="entry name" value="ARM-like"/>
</dbReference>
<feature type="domain" description="3-keto-alpha-glucoside-1,2-lyase/3-keto-2-hydroxy-glucal hydratase" evidence="1">
    <location>
        <begin position="849"/>
        <end position="1048"/>
    </location>
</feature>
<dbReference type="InterPro" id="IPR010496">
    <property type="entry name" value="AL/BT2_dom"/>
</dbReference>